<evidence type="ECO:0000259" key="2">
    <source>
        <dbReference type="Pfam" id="PF00089"/>
    </source>
</evidence>
<keyword evidence="1" id="KW-0732">Signal</keyword>
<dbReference type="CTD" id="8234192"/>
<dbReference type="RefSeq" id="XP_002424516.1">
    <property type="nucleotide sequence ID" value="XM_002424471.1"/>
</dbReference>
<dbReference type="InterPro" id="IPR009003">
    <property type="entry name" value="Peptidase_S1_PA"/>
</dbReference>
<dbReference type="Gene3D" id="2.40.10.10">
    <property type="entry name" value="Trypsin-like serine proteases"/>
    <property type="match status" value="1"/>
</dbReference>
<dbReference type="InterPro" id="IPR051333">
    <property type="entry name" value="CLIP_Serine_Protease"/>
</dbReference>
<organism>
    <name type="scientific">Pediculus humanus subsp. corporis</name>
    <name type="common">Body louse</name>
    <dbReference type="NCBI Taxonomy" id="121224"/>
    <lineage>
        <taxon>Eukaryota</taxon>
        <taxon>Metazoa</taxon>
        <taxon>Ecdysozoa</taxon>
        <taxon>Arthropoda</taxon>
        <taxon>Hexapoda</taxon>
        <taxon>Insecta</taxon>
        <taxon>Pterygota</taxon>
        <taxon>Neoptera</taxon>
        <taxon>Paraneoptera</taxon>
        <taxon>Psocodea</taxon>
        <taxon>Troctomorpha</taxon>
        <taxon>Phthiraptera</taxon>
        <taxon>Anoplura</taxon>
        <taxon>Pediculidae</taxon>
        <taxon>Pediculus</taxon>
    </lineage>
</organism>
<dbReference type="KEGG" id="phu:Phum_PHUM132400"/>
<dbReference type="EnsemblMetazoa" id="PHUM132400-RA">
    <property type="protein sequence ID" value="PHUM132400-PA"/>
    <property type="gene ID" value="PHUM132400"/>
</dbReference>
<dbReference type="InterPro" id="IPR001254">
    <property type="entry name" value="Trypsin_dom"/>
</dbReference>
<keyword evidence="5" id="KW-1185">Reference proteome</keyword>
<evidence type="ECO:0000256" key="1">
    <source>
        <dbReference type="SAM" id="SignalP"/>
    </source>
</evidence>
<reference evidence="4" key="3">
    <citation type="submission" date="2020-05" db="UniProtKB">
        <authorList>
            <consortium name="EnsemblMetazoa"/>
        </authorList>
    </citation>
    <scope>IDENTIFICATION</scope>
    <source>
        <strain evidence="4">USDA</strain>
    </source>
</reference>
<sequence>MLLIKVFLLRILPLTYFNQKTVIVYAHDYDNITWNDTDSTAERYSLFVTPHEFQDCKSIRKNNNSPFVVIFLFVTSGNYLGLGTVVNSNTVLTAEKIFSPPFSNYENILVLGGTTCPHWSANTQVRKIDHVLLHEYRVALVKLIDEWKFDPYLRPAVLGDKTTTRHTPIYGKETAIFGIHLNKTYTFGQPLPKKSVYHSAVCEAVHSNWAKCRKLYSKETPGFNKLMYFCIHPNDSYCHGTLGSPVAGVNAKGEIHTVGVVVDTNCDDFDLVVKTAFFDDWIKKRTNKDKNVDDFYFAM</sequence>
<dbReference type="EMBL" id="DS235090">
    <property type="protein sequence ID" value="EEB11778.1"/>
    <property type="molecule type" value="Genomic_DNA"/>
</dbReference>
<dbReference type="Pfam" id="PF00089">
    <property type="entry name" value="Trypsin"/>
    <property type="match status" value="1"/>
</dbReference>
<dbReference type="InterPro" id="IPR043504">
    <property type="entry name" value="Peptidase_S1_PA_chymotrypsin"/>
</dbReference>
<dbReference type="AlphaFoldDB" id="E0VEH2"/>
<dbReference type="Proteomes" id="UP000009046">
    <property type="component" value="Unassembled WGS sequence"/>
</dbReference>
<feature type="domain" description="Peptidase S1" evidence="2">
    <location>
        <begin position="62"/>
        <end position="267"/>
    </location>
</feature>
<dbReference type="InParanoid" id="E0VEH2"/>
<dbReference type="GO" id="GO:0004252">
    <property type="term" value="F:serine-type endopeptidase activity"/>
    <property type="evidence" value="ECO:0007669"/>
    <property type="project" value="InterPro"/>
</dbReference>
<proteinExistence type="predicted"/>
<dbReference type="HOGENOM" id="CLU_931576_0_0_1"/>
<dbReference type="PANTHER" id="PTHR24260:SF136">
    <property type="entry name" value="GH08193P-RELATED"/>
    <property type="match status" value="1"/>
</dbReference>
<dbReference type="GeneID" id="8234192"/>
<dbReference type="EMBL" id="AAZO01001535">
    <property type="status" value="NOT_ANNOTATED_CDS"/>
    <property type="molecule type" value="Genomic_DNA"/>
</dbReference>
<dbReference type="VEuPathDB" id="VectorBase:PHUM132400"/>
<dbReference type="SUPFAM" id="SSF50494">
    <property type="entry name" value="Trypsin-like serine proteases"/>
    <property type="match status" value="1"/>
</dbReference>
<dbReference type="GO" id="GO:0006508">
    <property type="term" value="P:proteolysis"/>
    <property type="evidence" value="ECO:0007669"/>
    <property type="project" value="InterPro"/>
</dbReference>
<protein>
    <recommendedName>
        <fullName evidence="2">Peptidase S1 domain-containing protein</fullName>
    </recommendedName>
</protein>
<feature type="chain" id="PRO_5014570065" description="Peptidase S1 domain-containing protein" evidence="1">
    <location>
        <begin position="27"/>
        <end position="299"/>
    </location>
</feature>
<evidence type="ECO:0000313" key="5">
    <source>
        <dbReference type="Proteomes" id="UP000009046"/>
    </source>
</evidence>
<accession>E0VEH2</accession>
<evidence type="ECO:0000313" key="3">
    <source>
        <dbReference type="EMBL" id="EEB11778.1"/>
    </source>
</evidence>
<name>E0VEH2_PEDHC</name>
<feature type="signal peptide" evidence="1">
    <location>
        <begin position="1"/>
        <end position="26"/>
    </location>
</feature>
<dbReference type="PANTHER" id="PTHR24260">
    <property type="match status" value="1"/>
</dbReference>
<reference evidence="3" key="1">
    <citation type="submission" date="2007-04" db="EMBL/GenBank/DDBJ databases">
        <title>Annotation of Pediculus humanus corporis strain USDA.</title>
        <authorList>
            <person name="Kirkness E."/>
            <person name="Hannick L."/>
            <person name="Hass B."/>
            <person name="Bruggner R."/>
            <person name="Lawson D."/>
            <person name="Bidwell S."/>
            <person name="Joardar V."/>
            <person name="Caler E."/>
            <person name="Walenz B."/>
            <person name="Inman J."/>
            <person name="Schobel S."/>
            <person name="Galinsky K."/>
            <person name="Amedeo P."/>
            <person name="Strausberg R."/>
        </authorList>
    </citation>
    <scope>NUCLEOTIDE SEQUENCE</scope>
    <source>
        <strain evidence="3">USDA</strain>
    </source>
</reference>
<gene>
    <name evidence="4" type="primary">8234192</name>
    <name evidence="3" type="ORF">Phum_PHUM132400</name>
</gene>
<reference evidence="3" key="2">
    <citation type="submission" date="2007-04" db="EMBL/GenBank/DDBJ databases">
        <title>The genome of the human body louse.</title>
        <authorList>
            <consortium name="The Human Body Louse Genome Consortium"/>
            <person name="Kirkness E."/>
            <person name="Walenz B."/>
            <person name="Hass B."/>
            <person name="Bruggner R."/>
            <person name="Strausberg R."/>
        </authorList>
    </citation>
    <scope>NUCLEOTIDE SEQUENCE</scope>
    <source>
        <strain evidence="3">USDA</strain>
    </source>
</reference>
<evidence type="ECO:0000313" key="4">
    <source>
        <dbReference type="EnsemblMetazoa" id="PHUM132400-PA"/>
    </source>
</evidence>